<feature type="coiled-coil region" evidence="1">
    <location>
        <begin position="410"/>
        <end position="437"/>
    </location>
</feature>
<keyword evidence="3" id="KW-1133">Transmembrane helix</keyword>
<keyword evidence="3" id="KW-0812">Transmembrane</keyword>
<reference evidence="4" key="1">
    <citation type="submission" date="2024-03" db="EMBL/GenBank/DDBJ databases">
        <title>Human intestinal bacterial collection.</title>
        <authorList>
            <person name="Pauvert C."/>
            <person name="Hitch T.C.A."/>
            <person name="Clavel T."/>
        </authorList>
    </citation>
    <scope>NUCLEOTIDE SEQUENCE [LARGE SCALE GENOMIC DNA]</scope>
    <source>
        <strain evidence="4">CLA-AA-H89B</strain>
    </source>
</reference>
<sequence length="559" mass="64422">MKIQECYVENFGGLSGYHFCPEEPLEYLCAPNGSGKTTFAAFVCAMFYGLGSARTRKNLEEVPRKKYKPWQQGTWGGWIRFAAGTKQYRIERTFSEKEREDTFALIDLDTGMVSQDYTENIGEELFGMTKATYQATAFMSWNHMRVEVNENMRIGFFDGTQDTGLLKSKQAAAAIEAEYREYKKTGNRGELAQVTEELNRLSMQEWELERQRKQLSEQKMPISLQTENTGEDIQEEKPGSSTTGLTAEEEERLAFLDDYFAAGLNHTDGWEENLIKLREQKKECRSKIRQAKRLSVAAVFLAAAGVILGILSMAVLQKQPAAVFGGLAGIAGVAVFFWLRRRTAQYKEQLEGLNGAEEKERTGAAYAKEYQTLSQKEEFYKQIHHAFQEQQREEKCKMLEKQQIQVLQKKRQTGQQKKQIEHRMEVLEKSMQYLTEAKQAYISHMAKDLSEPFYAYLSAFDEELGRKVQLNDTYEIGIVDHGILRQMDYYSSGIKDVIWFCERMAFIQRLSVKEKPVIVLDDIFLALDNQMQKKAFNMIGRISQDFQIIYLSCHEYAVL</sequence>
<dbReference type="PANTHER" id="PTHR41259">
    <property type="entry name" value="DOUBLE-STRAND BREAK REPAIR RAD50 ATPASE, PUTATIVE-RELATED"/>
    <property type="match status" value="1"/>
</dbReference>
<dbReference type="InterPro" id="IPR027417">
    <property type="entry name" value="P-loop_NTPase"/>
</dbReference>
<evidence type="ECO:0000313" key="4">
    <source>
        <dbReference type="EMBL" id="MEQ2555071.1"/>
    </source>
</evidence>
<keyword evidence="1" id="KW-0175">Coiled coil</keyword>
<organism evidence="4 5">
    <name type="scientific">Lachnospira intestinalis</name>
    <dbReference type="NCBI Taxonomy" id="3133158"/>
    <lineage>
        <taxon>Bacteria</taxon>
        <taxon>Bacillati</taxon>
        <taxon>Bacillota</taxon>
        <taxon>Clostridia</taxon>
        <taxon>Lachnospirales</taxon>
        <taxon>Lachnospiraceae</taxon>
        <taxon>Lachnospira</taxon>
    </lineage>
</organism>
<gene>
    <name evidence="4" type="ORF">WMO37_08650</name>
</gene>
<dbReference type="EMBL" id="JBBMFS010000006">
    <property type="protein sequence ID" value="MEQ2555071.1"/>
    <property type="molecule type" value="Genomic_DNA"/>
</dbReference>
<accession>A0ABV1H6Y1</accession>
<keyword evidence="3" id="KW-0472">Membrane</keyword>
<protein>
    <recommendedName>
        <fullName evidence="6">Rad50/SbcC-type AAA domain-containing protein</fullName>
    </recommendedName>
</protein>
<evidence type="ECO:0000256" key="2">
    <source>
        <dbReference type="SAM" id="MobiDB-lite"/>
    </source>
</evidence>
<comment type="caution">
    <text evidence="4">The sequence shown here is derived from an EMBL/GenBank/DDBJ whole genome shotgun (WGS) entry which is preliminary data.</text>
</comment>
<dbReference type="PANTHER" id="PTHR41259:SF1">
    <property type="entry name" value="DOUBLE-STRAND BREAK REPAIR RAD50 ATPASE, PUTATIVE-RELATED"/>
    <property type="match status" value="1"/>
</dbReference>
<keyword evidence="5" id="KW-1185">Reference proteome</keyword>
<dbReference type="Gene3D" id="3.40.50.300">
    <property type="entry name" value="P-loop containing nucleotide triphosphate hydrolases"/>
    <property type="match status" value="2"/>
</dbReference>
<feature type="transmembrane region" description="Helical" evidence="3">
    <location>
        <begin position="321"/>
        <end position="339"/>
    </location>
</feature>
<evidence type="ECO:0008006" key="6">
    <source>
        <dbReference type="Google" id="ProtNLM"/>
    </source>
</evidence>
<dbReference type="Proteomes" id="UP001546774">
    <property type="component" value="Unassembled WGS sequence"/>
</dbReference>
<name>A0ABV1H6Y1_9FIRM</name>
<evidence type="ECO:0000313" key="5">
    <source>
        <dbReference type="Proteomes" id="UP001546774"/>
    </source>
</evidence>
<feature type="region of interest" description="Disordered" evidence="2">
    <location>
        <begin position="212"/>
        <end position="246"/>
    </location>
</feature>
<evidence type="ECO:0000256" key="3">
    <source>
        <dbReference type="SAM" id="Phobius"/>
    </source>
</evidence>
<evidence type="ECO:0000256" key="1">
    <source>
        <dbReference type="SAM" id="Coils"/>
    </source>
</evidence>
<proteinExistence type="predicted"/>
<dbReference type="SUPFAM" id="SSF52540">
    <property type="entry name" value="P-loop containing nucleoside triphosphate hydrolases"/>
    <property type="match status" value="1"/>
</dbReference>
<feature type="transmembrane region" description="Helical" evidence="3">
    <location>
        <begin position="294"/>
        <end position="315"/>
    </location>
</feature>